<organism evidence="2 3">
    <name type="scientific">Pleomassaria siparia CBS 279.74</name>
    <dbReference type="NCBI Taxonomy" id="1314801"/>
    <lineage>
        <taxon>Eukaryota</taxon>
        <taxon>Fungi</taxon>
        <taxon>Dikarya</taxon>
        <taxon>Ascomycota</taxon>
        <taxon>Pezizomycotina</taxon>
        <taxon>Dothideomycetes</taxon>
        <taxon>Pleosporomycetidae</taxon>
        <taxon>Pleosporales</taxon>
        <taxon>Pleomassariaceae</taxon>
        <taxon>Pleomassaria</taxon>
    </lineage>
</organism>
<dbReference type="AlphaFoldDB" id="A0A6G1KJY9"/>
<gene>
    <name evidence="2" type="ORF">K504DRAFT_131923</name>
</gene>
<evidence type="ECO:0000256" key="1">
    <source>
        <dbReference type="SAM" id="MobiDB-lite"/>
    </source>
</evidence>
<evidence type="ECO:0000313" key="2">
    <source>
        <dbReference type="EMBL" id="KAF2713148.1"/>
    </source>
</evidence>
<feature type="region of interest" description="Disordered" evidence="1">
    <location>
        <begin position="77"/>
        <end position="128"/>
    </location>
</feature>
<reference evidence="2" key="1">
    <citation type="journal article" date="2020" name="Stud. Mycol.">
        <title>101 Dothideomycetes genomes: a test case for predicting lifestyles and emergence of pathogens.</title>
        <authorList>
            <person name="Haridas S."/>
            <person name="Albert R."/>
            <person name="Binder M."/>
            <person name="Bloem J."/>
            <person name="Labutti K."/>
            <person name="Salamov A."/>
            <person name="Andreopoulos B."/>
            <person name="Baker S."/>
            <person name="Barry K."/>
            <person name="Bills G."/>
            <person name="Bluhm B."/>
            <person name="Cannon C."/>
            <person name="Castanera R."/>
            <person name="Culley D."/>
            <person name="Daum C."/>
            <person name="Ezra D."/>
            <person name="Gonzalez J."/>
            <person name="Henrissat B."/>
            <person name="Kuo A."/>
            <person name="Liang C."/>
            <person name="Lipzen A."/>
            <person name="Lutzoni F."/>
            <person name="Magnuson J."/>
            <person name="Mondo S."/>
            <person name="Nolan M."/>
            <person name="Ohm R."/>
            <person name="Pangilinan J."/>
            <person name="Park H.-J."/>
            <person name="Ramirez L."/>
            <person name="Alfaro M."/>
            <person name="Sun H."/>
            <person name="Tritt A."/>
            <person name="Yoshinaga Y."/>
            <person name="Zwiers L.-H."/>
            <person name="Turgeon B."/>
            <person name="Goodwin S."/>
            <person name="Spatafora J."/>
            <person name="Crous P."/>
            <person name="Grigoriev I."/>
        </authorList>
    </citation>
    <scope>NUCLEOTIDE SEQUENCE</scope>
    <source>
        <strain evidence="2">CBS 279.74</strain>
    </source>
</reference>
<proteinExistence type="predicted"/>
<protein>
    <submittedName>
        <fullName evidence="2">Uncharacterized protein</fullName>
    </submittedName>
</protein>
<dbReference type="Proteomes" id="UP000799428">
    <property type="component" value="Unassembled WGS sequence"/>
</dbReference>
<sequence length="128" mass="14337">MASKRAVQLLSLRTSYVILRSQCAPAPPRITSQALSRVIPSSRTPFGLGQRRWESNAAGNTTATASKVYEFEDVRTAFASPPPRTKTKTKDTRKNTRLHTLAKHTANTPFRFRNFPLTPPHPLRPRPS</sequence>
<keyword evidence="3" id="KW-1185">Reference proteome</keyword>
<dbReference type="EMBL" id="MU005765">
    <property type="protein sequence ID" value="KAF2713148.1"/>
    <property type="molecule type" value="Genomic_DNA"/>
</dbReference>
<name>A0A6G1KJY9_9PLEO</name>
<evidence type="ECO:0000313" key="3">
    <source>
        <dbReference type="Proteomes" id="UP000799428"/>
    </source>
</evidence>
<accession>A0A6G1KJY9</accession>